<gene>
    <name evidence="1" type="ORF">LX15_002454</name>
</gene>
<organism evidence="1 2">
    <name type="scientific">Streptoalloteichus tenebrarius (strain ATCC 17920 / DSM 40477 / JCM 4838 / CBS 697.72 / NBRC 16177 / NCIMB 11028 / NRRL B-12390 / A12253. 1 / ISP 5477)</name>
    <name type="common">Streptomyces tenebrarius</name>
    <dbReference type="NCBI Taxonomy" id="1933"/>
    <lineage>
        <taxon>Bacteria</taxon>
        <taxon>Bacillati</taxon>
        <taxon>Actinomycetota</taxon>
        <taxon>Actinomycetes</taxon>
        <taxon>Pseudonocardiales</taxon>
        <taxon>Pseudonocardiaceae</taxon>
        <taxon>Streptoalloteichus</taxon>
    </lineage>
</organism>
<dbReference type="Proteomes" id="UP001205311">
    <property type="component" value="Unassembled WGS sequence"/>
</dbReference>
<dbReference type="RefSeq" id="WP_253669664.1">
    <property type="nucleotide sequence ID" value="NZ_JAMTCP010000010.1"/>
</dbReference>
<sequence length="56" mass="6221">MGESLPLRDLDQLIRDLEARTAEFRLPDPPDGGRLSNLLCSVLDPECQPRTVLGCQ</sequence>
<reference evidence="1 2" key="1">
    <citation type="submission" date="2022-06" db="EMBL/GenBank/DDBJ databases">
        <title>Genomic Encyclopedia of Archaeal and Bacterial Type Strains, Phase II (KMG-II): from individual species to whole genera.</title>
        <authorList>
            <person name="Goeker M."/>
        </authorList>
    </citation>
    <scope>NUCLEOTIDE SEQUENCE [LARGE SCALE GENOMIC DNA]</scope>
    <source>
        <strain evidence="1 2">DSM 40477</strain>
    </source>
</reference>
<dbReference type="EMBL" id="JAMTCP010000010">
    <property type="protein sequence ID" value="MCP2258756.1"/>
    <property type="molecule type" value="Genomic_DNA"/>
</dbReference>
<accession>A0ABT1HTC8</accession>
<keyword evidence="2" id="KW-1185">Reference proteome</keyword>
<proteinExistence type="predicted"/>
<comment type="caution">
    <text evidence="1">The sequence shown here is derived from an EMBL/GenBank/DDBJ whole genome shotgun (WGS) entry which is preliminary data.</text>
</comment>
<name>A0ABT1HTC8_STRSD</name>
<evidence type="ECO:0000313" key="2">
    <source>
        <dbReference type="Proteomes" id="UP001205311"/>
    </source>
</evidence>
<evidence type="ECO:0000313" key="1">
    <source>
        <dbReference type="EMBL" id="MCP2258756.1"/>
    </source>
</evidence>
<protein>
    <submittedName>
        <fullName evidence="1">Uncharacterized protein</fullName>
    </submittedName>
</protein>